<accession>A0A0L0SI84</accession>
<dbReference type="InterPro" id="IPR007991">
    <property type="entry name" value="RNA_pol_I_trans_ini_fac_RRN3"/>
</dbReference>
<dbReference type="Pfam" id="PF05327">
    <property type="entry name" value="RRN3"/>
    <property type="match status" value="1"/>
</dbReference>
<feature type="region of interest" description="Disordered" evidence="2">
    <location>
        <begin position="566"/>
        <end position="630"/>
    </location>
</feature>
<dbReference type="EMBL" id="GG745339">
    <property type="protein sequence ID" value="KNE62223.1"/>
    <property type="molecule type" value="Genomic_DNA"/>
</dbReference>
<feature type="compositionally biased region" description="Acidic residues" evidence="2">
    <location>
        <begin position="263"/>
        <end position="280"/>
    </location>
</feature>
<dbReference type="PANTHER" id="PTHR12790:SF0">
    <property type="entry name" value="RNA POLYMERASE I-SPECIFIC TRANSCRIPTION INITIATION FACTOR RRN3-RELATED"/>
    <property type="match status" value="1"/>
</dbReference>
<evidence type="ECO:0008006" key="5">
    <source>
        <dbReference type="Google" id="ProtNLM"/>
    </source>
</evidence>
<keyword evidence="4" id="KW-1185">Reference proteome</keyword>
<dbReference type="GO" id="GO:0006361">
    <property type="term" value="P:transcription initiation at RNA polymerase I promoter"/>
    <property type="evidence" value="ECO:0007669"/>
    <property type="project" value="InterPro"/>
</dbReference>
<reference evidence="4" key="2">
    <citation type="submission" date="2009-11" db="EMBL/GenBank/DDBJ databases">
        <title>The Genome Sequence of Allomyces macrogynus strain ATCC 38327.</title>
        <authorList>
            <consortium name="The Broad Institute Genome Sequencing Platform"/>
            <person name="Russ C."/>
            <person name="Cuomo C."/>
            <person name="Shea T."/>
            <person name="Young S.K."/>
            <person name="Zeng Q."/>
            <person name="Koehrsen M."/>
            <person name="Haas B."/>
            <person name="Borodovsky M."/>
            <person name="Guigo R."/>
            <person name="Alvarado L."/>
            <person name="Berlin A."/>
            <person name="Borenstein D."/>
            <person name="Chen Z."/>
            <person name="Engels R."/>
            <person name="Freedman E."/>
            <person name="Gellesch M."/>
            <person name="Goldberg J."/>
            <person name="Griggs A."/>
            <person name="Gujja S."/>
            <person name="Heiman D."/>
            <person name="Hepburn T."/>
            <person name="Howarth C."/>
            <person name="Jen D."/>
            <person name="Larson L."/>
            <person name="Lewis B."/>
            <person name="Mehta T."/>
            <person name="Park D."/>
            <person name="Pearson M."/>
            <person name="Roberts A."/>
            <person name="Saif S."/>
            <person name="Shenoy N."/>
            <person name="Sisk P."/>
            <person name="Stolte C."/>
            <person name="Sykes S."/>
            <person name="Walk T."/>
            <person name="White J."/>
            <person name="Yandava C."/>
            <person name="Burger G."/>
            <person name="Gray M.W."/>
            <person name="Holland P.W.H."/>
            <person name="King N."/>
            <person name="Lang F.B.F."/>
            <person name="Roger A.J."/>
            <person name="Ruiz-Trillo I."/>
            <person name="Lander E."/>
            <person name="Nusbaum C."/>
        </authorList>
    </citation>
    <scope>NUCLEOTIDE SEQUENCE [LARGE SCALE GENOMIC DNA]</scope>
    <source>
        <strain evidence="4">ATCC 38327</strain>
    </source>
</reference>
<reference evidence="3 4" key="1">
    <citation type="submission" date="2009-11" db="EMBL/GenBank/DDBJ databases">
        <title>Annotation of Allomyces macrogynus ATCC 38327.</title>
        <authorList>
            <consortium name="The Broad Institute Genome Sequencing Platform"/>
            <person name="Russ C."/>
            <person name="Cuomo C."/>
            <person name="Burger G."/>
            <person name="Gray M.W."/>
            <person name="Holland P.W.H."/>
            <person name="King N."/>
            <person name="Lang F.B.F."/>
            <person name="Roger A.J."/>
            <person name="Ruiz-Trillo I."/>
            <person name="Young S.K."/>
            <person name="Zeng Q."/>
            <person name="Gargeya S."/>
            <person name="Fitzgerald M."/>
            <person name="Haas B."/>
            <person name="Abouelleil A."/>
            <person name="Alvarado L."/>
            <person name="Arachchi H.M."/>
            <person name="Berlin A."/>
            <person name="Chapman S.B."/>
            <person name="Gearin G."/>
            <person name="Goldberg J."/>
            <person name="Griggs A."/>
            <person name="Gujja S."/>
            <person name="Hansen M."/>
            <person name="Heiman D."/>
            <person name="Howarth C."/>
            <person name="Larimer J."/>
            <person name="Lui A."/>
            <person name="MacDonald P.J.P."/>
            <person name="McCowen C."/>
            <person name="Montmayeur A."/>
            <person name="Murphy C."/>
            <person name="Neiman D."/>
            <person name="Pearson M."/>
            <person name="Priest M."/>
            <person name="Roberts A."/>
            <person name="Saif S."/>
            <person name="Shea T."/>
            <person name="Sisk P."/>
            <person name="Stolte C."/>
            <person name="Sykes S."/>
            <person name="Wortman J."/>
            <person name="Nusbaum C."/>
            <person name="Birren B."/>
        </authorList>
    </citation>
    <scope>NUCLEOTIDE SEQUENCE [LARGE SCALE GENOMIC DNA]</scope>
    <source>
        <strain evidence="3 4">ATCC 38327</strain>
    </source>
</reference>
<feature type="compositionally biased region" description="Acidic residues" evidence="2">
    <location>
        <begin position="243"/>
        <end position="252"/>
    </location>
</feature>
<dbReference type="GO" id="GO:0001042">
    <property type="term" value="F:RNA polymerase I core binding"/>
    <property type="evidence" value="ECO:0007669"/>
    <property type="project" value="TreeGrafter"/>
</dbReference>
<dbReference type="STRING" id="578462.A0A0L0SI84"/>
<dbReference type="GO" id="GO:0005634">
    <property type="term" value="C:nucleus"/>
    <property type="evidence" value="ECO:0007669"/>
    <property type="project" value="TreeGrafter"/>
</dbReference>
<dbReference type="AlphaFoldDB" id="A0A0L0SI84"/>
<evidence type="ECO:0000313" key="4">
    <source>
        <dbReference type="Proteomes" id="UP000054350"/>
    </source>
</evidence>
<sequence>MLVSFVRSAYDKRARGDGMPLREMAAQLQALAQAAARTADADAQLAMWVGAVAQCAALVPRADRVWIDQLLALPGLRGSRTLADAYRTMLENLASAHANLSERILARLLDMLRFDANNQTATVSMDMYYDRLHATIGSVLAINPAAPQKIVALLDERFPHRRLPIIEQQAYVSNMLRIISYAPVLRQQLLAVIINRLLLIDVEIQVDVDDIESNPMDPQFLFEMDGVVPQYLASDTTNGVDGAESDSESSSDDDARDHGDAGSDSDEDGQADDDDDDDSDAAGPVATLSTEALMAKLDLLLFILFSYLASPTATLHCTHRDLFLDLVHIFDTAILPTYKSRHVQFLLFYLAAREPQFTDMFLGLLARKIVETEHAAMVRYSAALYMASFVARANFLPTSHIVGCYQLLIRYCVAFVGANEQYVTYPDVDKFGVFYAVTQAVLYMFCFRHAELCAALGPKGGLDGFEQVILSKFNPLKVLSPPVVNEFARITHDKHILYCYAIMQRNRRLYIPTRASKSFALDAFFPFDPFKLPQARAYIDPLYVEWHPHQPTGTVEPDLMNTDLVEPFPSILGSSPPPLSTANVSPPGSRHASGRGRARRASDAAASLHGGSSRGTARKRTSTVLSAAGTPVLRAAPVDVPSRPGSAAPSPRTVPADDALLEAEMHAMSISPMAHEGAAVLMHQLGMVRQ</sequence>
<dbReference type="Proteomes" id="UP000054350">
    <property type="component" value="Unassembled WGS sequence"/>
</dbReference>
<evidence type="ECO:0000313" key="3">
    <source>
        <dbReference type="EMBL" id="KNE62223.1"/>
    </source>
</evidence>
<dbReference type="PANTHER" id="PTHR12790">
    <property type="entry name" value="TRANSCRIPTION INITIATION FACTOR IA RRN3"/>
    <property type="match status" value="1"/>
</dbReference>
<proteinExistence type="inferred from homology"/>
<dbReference type="VEuPathDB" id="FungiDB:AMAG_07462"/>
<evidence type="ECO:0000256" key="2">
    <source>
        <dbReference type="SAM" id="MobiDB-lite"/>
    </source>
</evidence>
<comment type="similarity">
    <text evidence="1">Belongs to the RRN3 family.</text>
</comment>
<protein>
    <recommendedName>
        <fullName evidence="5">RNA polymerase I-specific transcription initiation factor RRN3</fullName>
    </recommendedName>
</protein>
<feature type="region of interest" description="Disordered" evidence="2">
    <location>
        <begin position="233"/>
        <end position="283"/>
    </location>
</feature>
<gene>
    <name evidence="3" type="ORF">AMAG_07462</name>
</gene>
<dbReference type="OrthoDB" id="26970at2759"/>
<organism evidence="3 4">
    <name type="scientific">Allomyces macrogynus (strain ATCC 38327)</name>
    <name type="common">Allomyces javanicus var. macrogynus</name>
    <dbReference type="NCBI Taxonomy" id="578462"/>
    <lineage>
        <taxon>Eukaryota</taxon>
        <taxon>Fungi</taxon>
        <taxon>Fungi incertae sedis</taxon>
        <taxon>Blastocladiomycota</taxon>
        <taxon>Blastocladiomycetes</taxon>
        <taxon>Blastocladiales</taxon>
        <taxon>Blastocladiaceae</taxon>
        <taxon>Allomyces</taxon>
    </lineage>
</organism>
<dbReference type="eggNOG" id="KOG2434">
    <property type="taxonomic scope" value="Eukaryota"/>
</dbReference>
<evidence type="ECO:0000256" key="1">
    <source>
        <dbReference type="ARBA" id="ARBA00010098"/>
    </source>
</evidence>
<name>A0A0L0SI84_ALLM3</name>
<dbReference type="GO" id="GO:0001181">
    <property type="term" value="F:RNA polymerase I general transcription initiation factor activity"/>
    <property type="evidence" value="ECO:0007669"/>
    <property type="project" value="InterPro"/>
</dbReference>